<reference evidence="4 5" key="1">
    <citation type="submission" date="2019-05" db="EMBL/GenBank/DDBJ databases">
        <title>The organization of the Streptococcus sanguinis genomes.</title>
        <authorList>
            <person name="Wu C.H."/>
            <person name="Chen Y.Y.M."/>
            <person name="Wang H.Y."/>
        </authorList>
    </citation>
    <scope>NUCLEOTIDE SEQUENCE [LARGE SCALE GENOMIC DNA]</scope>
    <source>
        <strain evidence="4 5">CGMH010</strain>
    </source>
</reference>
<dbReference type="AlphaFoldDB" id="A0A7H8V9W8"/>
<dbReference type="EMBL" id="CP040556">
    <property type="protein sequence ID" value="QLB53185.1"/>
    <property type="molecule type" value="Genomic_DNA"/>
</dbReference>
<accession>A0A7H8V9W8</accession>
<name>A0A7H8V9W8_STRSA</name>
<dbReference type="Pfam" id="PF07963">
    <property type="entry name" value="N_methyl"/>
    <property type="match status" value="1"/>
</dbReference>
<organism evidence="4 5">
    <name type="scientific">Streptococcus sanguinis</name>
    <dbReference type="NCBI Taxonomy" id="1305"/>
    <lineage>
        <taxon>Bacteria</taxon>
        <taxon>Bacillati</taxon>
        <taxon>Bacillota</taxon>
        <taxon>Bacilli</taxon>
        <taxon>Lactobacillales</taxon>
        <taxon>Streptococcaceae</taxon>
        <taxon>Streptococcus</taxon>
    </lineage>
</organism>
<evidence type="ECO:0000256" key="2">
    <source>
        <dbReference type="ARBA" id="ARBA00023287"/>
    </source>
</evidence>
<keyword evidence="3" id="KW-1133">Transmembrane helix</keyword>
<dbReference type="NCBIfam" id="TIGR02532">
    <property type="entry name" value="IV_pilin_GFxxxE"/>
    <property type="match status" value="1"/>
</dbReference>
<feature type="transmembrane region" description="Helical" evidence="3">
    <location>
        <begin position="12"/>
        <end position="37"/>
    </location>
</feature>
<keyword evidence="3" id="KW-0472">Membrane</keyword>
<comment type="subcellular location">
    <subcellularLocation>
        <location evidence="1">Cell surface</location>
    </subcellularLocation>
</comment>
<evidence type="ECO:0000256" key="3">
    <source>
        <dbReference type="SAM" id="Phobius"/>
    </source>
</evidence>
<dbReference type="PROSITE" id="PS00409">
    <property type="entry name" value="PROKAR_NTER_METHYL"/>
    <property type="match status" value="1"/>
</dbReference>
<keyword evidence="3" id="KW-0812">Transmembrane</keyword>
<proteinExistence type="predicted"/>
<evidence type="ECO:0000313" key="5">
    <source>
        <dbReference type="Proteomes" id="UP000509410"/>
    </source>
</evidence>
<evidence type="ECO:0000313" key="4">
    <source>
        <dbReference type="EMBL" id="QLB53185.1"/>
    </source>
</evidence>
<protein>
    <submittedName>
        <fullName evidence="4">Type II secretion system protein</fullName>
    </submittedName>
</protein>
<dbReference type="InterPro" id="IPR013320">
    <property type="entry name" value="ConA-like_dom_sf"/>
</dbReference>
<dbReference type="GO" id="GO:0030420">
    <property type="term" value="P:establishment of competence for transformation"/>
    <property type="evidence" value="ECO:0007669"/>
    <property type="project" value="UniProtKB-KW"/>
</dbReference>
<dbReference type="GO" id="GO:0009986">
    <property type="term" value="C:cell surface"/>
    <property type="evidence" value="ECO:0007669"/>
    <property type="project" value="UniProtKB-SubCell"/>
</dbReference>
<sequence length="495" mass="54923">MKGLKKRKGVTLVEVLISLVLIGIITAGLLTFFAGSFDNILRQRKQNTTNFDIQESFETQLADIKKNSGKGTEVETFTYRVGTGNSQSVNVTGQTLSYKEKNIHLFAANEKESVLSIPDDLQVQIPNSKRYYYVGETTPSGVVGLKDSQQNSKARVYTESGWFLSDRSIGSGVSGVVPVGTIGQAGNDSISKMVLPEMPTDFHEISKQETGRRITDEMRGKYLTFAARAINSYGRVGNYQESKDQGDNSRIWVMGLPLTNKLRLHTDADLALLKNGNKTTRIPTTDRPYENTEVRDYFNNVLYGATIPVLNYYEEAIKQTRQLIALNDNTMMFSRDGKNGTIDFNTGYTTSVLIGNRQQTGALLTYKLDNTLTWGLNLESDGRIAVKTVDTTGANNGGQEFIPNIKLDYTKDNSIQVRSSVKNGLLGIEIFINGQLVYNKTVALNRGGVTHNISSGQIIFSGKTYINEFAIYMQSLSDSDIQKLAKYFSEKYKAS</sequence>
<dbReference type="Proteomes" id="UP000509410">
    <property type="component" value="Chromosome"/>
</dbReference>
<evidence type="ECO:0000256" key="1">
    <source>
        <dbReference type="ARBA" id="ARBA00004241"/>
    </source>
</evidence>
<dbReference type="InterPro" id="IPR012902">
    <property type="entry name" value="N_methyl_site"/>
</dbReference>
<keyword evidence="2" id="KW-0178">Competence</keyword>
<dbReference type="SUPFAM" id="SSF49899">
    <property type="entry name" value="Concanavalin A-like lectins/glucanases"/>
    <property type="match status" value="1"/>
</dbReference>
<gene>
    <name evidence="4" type="ORF">FFV08_11740</name>
</gene>